<comment type="caution">
    <text evidence="2">The sequence shown here is derived from an EMBL/GenBank/DDBJ whole genome shotgun (WGS) entry which is preliminary data.</text>
</comment>
<protein>
    <recommendedName>
        <fullName evidence="4">DUF1800 domain-containing protein</fullName>
    </recommendedName>
</protein>
<keyword evidence="3" id="KW-1185">Reference proteome</keyword>
<organism evidence="2 3">
    <name type="scientific">Hydrocarboniphaga effusa AP103</name>
    <dbReference type="NCBI Taxonomy" id="1172194"/>
    <lineage>
        <taxon>Bacteria</taxon>
        <taxon>Pseudomonadati</taxon>
        <taxon>Pseudomonadota</taxon>
        <taxon>Gammaproteobacteria</taxon>
        <taxon>Nevskiales</taxon>
        <taxon>Nevskiaceae</taxon>
        <taxon>Hydrocarboniphaga</taxon>
    </lineage>
</organism>
<dbReference type="PATRIC" id="fig|1172194.4.peg.2066"/>
<proteinExistence type="predicted"/>
<dbReference type="EMBL" id="AKGD01000001">
    <property type="protein sequence ID" value="EIT72001.1"/>
    <property type="molecule type" value="Genomic_DNA"/>
</dbReference>
<evidence type="ECO:0000313" key="3">
    <source>
        <dbReference type="Proteomes" id="UP000003704"/>
    </source>
</evidence>
<keyword evidence="1" id="KW-0732">Signal</keyword>
<dbReference type="PANTHER" id="PTHR43737">
    <property type="entry name" value="BLL7424 PROTEIN"/>
    <property type="match status" value="1"/>
</dbReference>
<feature type="chain" id="PRO_5003713434" description="DUF1800 domain-containing protein" evidence="1">
    <location>
        <begin position="22"/>
        <end position="550"/>
    </location>
</feature>
<dbReference type="Pfam" id="PF08811">
    <property type="entry name" value="DUF1800"/>
    <property type="match status" value="1"/>
</dbReference>
<dbReference type="Proteomes" id="UP000003704">
    <property type="component" value="Unassembled WGS sequence"/>
</dbReference>
<accession>I8I5Y3</accession>
<dbReference type="AlphaFoldDB" id="I8I5Y3"/>
<feature type="signal peptide" evidence="1">
    <location>
        <begin position="1"/>
        <end position="21"/>
    </location>
</feature>
<dbReference type="PROSITE" id="PS51257">
    <property type="entry name" value="PROKAR_LIPOPROTEIN"/>
    <property type="match status" value="1"/>
</dbReference>
<dbReference type="STRING" id="1172194.WQQ_21380"/>
<dbReference type="InterPro" id="IPR014917">
    <property type="entry name" value="DUF1800"/>
</dbReference>
<evidence type="ECO:0000313" key="2">
    <source>
        <dbReference type="EMBL" id="EIT72001.1"/>
    </source>
</evidence>
<evidence type="ECO:0008006" key="4">
    <source>
        <dbReference type="Google" id="ProtNLM"/>
    </source>
</evidence>
<dbReference type="PANTHER" id="PTHR43737:SF1">
    <property type="entry name" value="DUF1501 DOMAIN-CONTAINING PROTEIN"/>
    <property type="match status" value="1"/>
</dbReference>
<name>I8I5Y3_9GAMM</name>
<gene>
    <name evidence="2" type="ORF">WQQ_21380</name>
</gene>
<sequence length="550" mass="58692">MRQRRSGVCILVAAMVLSVAACGGNSPGGVIDAASGGSGGGGAKLGEAEAARLLTQASFGPTQADIDRVARLSAKAWLDEQLRASATHHLPLCRSLKSGDTVDRNARTDAWWQIALTAPDQLRQRVAFALSEILVVSDTSDALSSQEGLCWYYDLLVDGAFGNFRDLLEDVTLSPEMGRYLSMLGNAKPDAATDRRADENFAREVMQLFTIGLVQLNADGTPKLDASGVALPSYTQADIEGLARTFTGWSWGGARSFSSGPANWLAPMKGFDDAHDRDAKTIVGNTAIAASGSAVQDLARGLDTLFEHANVGPFIGRQLIQKLVTSNPSPAYVERVAQAFADNGRGQRGDLAAVVRAVLLDSEARGAPATHFGKAREPLLRQAHLWRALDAVPATGSGRYSYRSAQGELLQSPLSSPSVFNFYSPFYSPAGEVRSAQLVLPELQLANESSITLAQNRLYQSLYGDYRGRSGVSDSAILVDYAALLPLAADPSLLLDELDLLLLSGQMPADMRSALLAYLRGIDASKDGGRARVQEAAYLILASPQYSIQR</sequence>
<evidence type="ECO:0000256" key="1">
    <source>
        <dbReference type="SAM" id="SignalP"/>
    </source>
</evidence>
<reference evidence="2 3" key="1">
    <citation type="journal article" date="2012" name="J. Bacteriol.">
        <title>Genome Sequence of n-Alkane-Degrading Hydrocarboniphaga effusa Strain AP103T (ATCC BAA-332T).</title>
        <authorList>
            <person name="Chang H.K."/>
            <person name="Zylstra G.J."/>
            <person name="Chae J.C."/>
        </authorList>
    </citation>
    <scope>NUCLEOTIDE SEQUENCE [LARGE SCALE GENOMIC DNA]</scope>
    <source>
        <strain evidence="2 3">AP103</strain>
    </source>
</reference>